<dbReference type="EMBL" id="JBHTLP010000007">
    <property type="protein sequence ID" value="MFD1141198.1"/>
    <property type="molecule type" value="Genomic_DNA"/>
</dbReference>
<organism evidence="1 2">
    <name type="scientific">Larkinella insperata</name>
    <dbReference type="NCBI Taxonomy" id="332158"/>
    <lineage>
        <taxon>Bacteria</taxon>
        <taxon>Pseudomonadati</taxon>
        <taxon>Bacteroidota</taxon>
        <taxon>Cytophagia</taxon>
        <taxon>Cytophagales</taxon>
        <taxon>Spirosomataceae</taxon>
        <taxon>Larkinella</taxon>
    </lineage>
</organism>
<sequence length="153" mass="16865">MFYQITSFLTLLISQENEGPRSCQSLMLQPGFVFDACAVDLRFELFKEFVDGLGVRKEALMELSFTINTRRALLIKLVMTCESRTGSASTSNRGIRAGSSGSQGPFAGLWAKISGAGCSAARKDQRKWTPAESYPPSFAKIQDVIDQQQERLG</sequence>
<keyword evidence="2" id="KW-1185">Reference proteome</keyword>
<proteinExistence type="predicted"/>
<accession>A0ABW3Q843</accession>
<dbReference type="RefSeq" id="WP_379884248.1">
    <property type="nucleotide sequence ID" value="NZ_JBHTLP010000007.1"/>
</dbReference>
<gene>
    <name evidence="1" type="ORF">ACFQ4C_08765</name>
</gene>
<reference evidence="2" key="1">
    <citation type="journal article" date="2019" name="Int. J. Syst. Evol. Microbiol.">
        <title>The Global Catalogue of Microorganisms (GCM) 10K type strain sequencing project: providing services to taxonomists for standard genome sequencing and annotation.</title>
        <authorList>
            <consortium name="The Broad Institute Genomics Platform"/>
            <consortium name="The Broad Institute Genome Sequencing Center for Infectious Disease"/>
            <person name="Wu L."/>
            <person name="Ma J."/>
        </authorList>
    </citation>
    <scope>NUCLEOTIDE SEQUENCE [LARGE SCALE GENOMIC DNA]</scope>
    <source>
        <strain evidence="2">CCUG 55608</strain>
    </source>
</reference>
<name>A0ABW3Q843_9BACT</name>
<evidence type="ECO:0000313" key="2">
    <source>
        <dbReference type="Proteomes" id="UP001597116"/>
    </source>
</evidence>
<comment type="caution">
    <text evidence="1">The sequence shown here is derived from an EMBL/GenBank/DDBJ whole genome shotgun (WGS) entry which is preliminary data.</text>
</comment>
<evidence type="ECO:0000313" key="1">
    <source>
        <dbReference type="EMBL" id="MFD1141198.1"/>
    </source>
</evidence>
<dbReference type="Proteomes" id="UP001597116">
    <property type="component" value="Unassembled WGS sequence"/>
</dbReference>
<protein>
    <submittedName>
        <fullName evidence="1">Uncharacterized protein</fullName>
    </submittedName>
</protein>